<dbReference type="EMBL" id="SOZI01000018">
    <property type="protein sequence ID" value="TNY22913.1"/>
    <property type="molecule type" value="Genomic_DNA"/>
</dbReference>
<dbReference type="Proteomes" id="UP000311382">
    <property type="component" value="Unassembled WGS sequence"/>
</dbReference>
<feature type="compositionally biased region" description="Basic and acidic residues" evidence="1">
    <location>
        <begin position="581"/>
        <end position="593"/>
    </location>
</feature>
<feature type="region of interest" description="Disordered" evidence="1">
    <location>
        <begin position="448"/>
        <end position="599"/>
    </location>
</feature>
<dbReference type="InterPro" id="IPR043837">
    <property type="entry name" value="Mtf2-like_C"/>
</dbReference>
<dbReference type="Pfam" id="PF19189">
    <property type="entry name" value="Mtf2"/>
    <property type="match status" value="1"/>
</dbReference>
<sequence>MHRALAAAATRSWLRPSAAPLPTLRRAFASSPCSCQESNSIDKPHDDAPAIQEPPAATAAYSLPQDAFAAEDHPGQPASSSSYRPASTRPPTSKPRQRQFLSTAEAQAFADLLGEILPRSSRPPSDPLAAASASASSSSSPSAGSTAGTASPPPGLFDIFSPSAAAAAHSPEVASSVTRVQQALLRKVGRGVEPGSARWERKARAELSEHETLQLDRLQEQLATLRSDTDVLEWGLRNVFGFAAEHRSILVDPATLPVSEAFPSPMDAPPRSATTLSPPATAGPSSRLFPDLLHALFLSLRDTHHSPHSALSVFSLAASNPFSFIAGCTTALYNEVFRTRWAEGDVEALLAALEDMRAAGVPLDDRTRDLVSAVGQAMRIDSERADARVEALLAAGQLHLPGGGAGGGGGAGVTALDDEEREREVARRRFFSGEQVRAWGTMERLVEEQWAESERKRRERDDERWAAQEHARLSREEGERDEAERERPSLVGGVGGGGGFGGGGGAFGAGAGRRRLSPYDEDEGGRFGSSSSSSSRRGGSGRMTSFGWRDPVPERDDDGRMTLPKRPSFANPFKIRRKALTKAEKSAKDDRHPALWWKQ</sequence>
<feature type="compositionally biased region" description="Polar residues" evidence="1">
    <location>
        <begin position="77"/>
        <end position="91"/>
    </location>
</feature>
<evidence type="ECO:0000256" key="1">
    <source>
        <dbReference type="SAM" id="MobiDB-lite"/>
    </source>
</evidence>
<dbReference type="InterPro" id="IPR040009">
    <property type="entry name" value="Mtf2/C5D6.12-like"/>
</dbReference>
<proteinExistence type="predicted"/>
<feature type="compositionally biased region" description="Basic and acidic residues" evidence="1">
    <location>
        <begin position="551"/>
        <end position="560"/>
    </location>
</feature>
<evidence type="ECO:0000313" key="3">
    <source>
        <dbReference type="EMBL" id="TNY22913.1"/>
    </source>
</evidence>
<accession>A0A5C5G1E8</accession>
<dbReference type="GO" id="GO:0005739">
    <property type="term" value="C:mitochondrion"/>
    <property type="evidence" value="ECO:0007669"/>
    <property type="project" value="InterPro"/>
</dbReference>
<dbReference type="OrthoDB" id="2444174at2759"/>
<feature type="compositionally biased region" description="Low complexity" evidence="1">
    <location>
        <begin position="117"/>
        <end position="150"/>
    </location>
</feature>
<comment type="caution">
    <text evidence="3">The sequence shown here is derived from an EMBL/GenBank/DDBJ whole genome shotgun (WGS) entry which is preliminary data.</text>
</comment>
<dbReference type="AlphaFoldDB" id="A0A5C5G1E8"/>
<feature type="region of interest" description="Disordered" evidence="1">
    <location>
        <begin position="69"/>
        <end position="99"/>
    </location>
</feature>
<feature type="compositionally biased region" description="Basic and acidic residues" evidence="1">
    <location>
        <begin position="448"/>
        <end position="488"/>
    </location>
</feature>
<dbReference type="STRING" id="5288.A0A5C5G1E8"/>
<name>A0A5C5G1E8_9BASI</name>
<dbReference type="PANTHER" id="PTHR39468">
    <property type="entry name" value="CHROMOSOME 7, WHOLE GENOME SHOTGUN SEQUENCE"/>
    <property type="match status" value="1"/>
</dbReference>
<feature type="compositionally biased region" description="Low complexity" evidence="1">
    <location>
        <begin position="528"/>
        <end position="537"/>
    </location>
</feature>
<feature type="region of interest" description="Disordered" evidence="1">
    <location>
        <begin position="117"/>
        <end position="155"/>
    </location>
</feature>
<gene>
    <name evidence="3" type="ORF">DMC30DRAFT_94373</name>
</gene>
<protein>
    <submittedName>
        <fullName evidence="3">Proteophosphoglycan ppg4</fullName>
    </submittedName>
</protein>
<feature type="compositionally biased region" description="Gly residues" evidence="1">
    <location>
        <begin position="492"/>
        <end position="511"/>
    </location>
</feature>
<dbReference type="PANTHER" id="PTHR39468:SF1">
    <property type="entry name" value="MTF2-LIKE C-TERMINAL DOMAIN-CONTAINING PROTEIN"/>
    <property type="match status" value="1"/>
</dbReference>
<feature type="domain" description="Mtf2-like C-terminal" evidence="2">
    <location>
        <begin position="215"/>
        <end position="380"/>
    </location>
</feature>
<reference evidence="3 4" key="1">
    <citation type="submission" date="2019-03" db="EMBL/GenBank/DDBJ databases">
        <title>Rhodosporidium diobovatum UCD-FST 08-225 genome sequencing, assembly, and annotation.</title>
        <authorList>
            <person name="Fakankun I.U."/>
            <person name="Fristensky B."/>
            <person name="Levin D.B."/>
        </authorList>
    </citation>
    <scope>NUCLEOTIDE SEQUENCE [LARGE SCALE GENOMIC DNA]</scope>
    <source>
        <strain evidence="3 4">UCD-FST 08-225</strain>
    </source>
</reference>
<evidence type="ECO:0000313" key="4">
    <source>
        <dbReference type="Proteomes" id="UP000311382"/>
    </source>
</evidence>
<evidence type="ECO:0000259" key="2">
    <source>
        <dbReference type="Pfam" id="PF19189"/>
    </source>
</evidence>
<organism evidence="3 4">
    <name type="scientific">Rhodotorula diobovata</name>
    <dbReference type="NCBI Taxonomy" id="5288"/>
    <lineage>
        <taxon>Eukaryota</taxon>
        <taxon>Fungi</taxon>
        <taxon>Dikarya</taxon>
        <taxon>Basidiomycota</taxon>
        <taxon>Pucciniomycotina</taxon>
        <taxon>Microbotryomycetes</taxon>
        <taxon>Sporidiobolales</taxon>
        <taxon>Sporidiobolaceae</taxon>
        <taxon>Rhodotorula</taxon>
    </lineage>
</organism>
<keyword evidence="4" id="KW-1185">Reference proteome</keyword>